<evidence type="ECO:0000313" key="1">
    <source>
        <dbReference type="EMBL" id="KAH7923332.1"/>
    </source>
</evidence>
<name>A0ACB8BCB6_9AGAM</name>
<dbReference type="EMBL" id="MU266455">
    <property type="protein sequence ID" value="KAH7923332.1"/>
    <property type="molecule type" value="Genomic_DNA"/>
</dbReference>
<evidence type="ECO:0000313" key="2">
    <source>
        <dbReference type="Proteomes" id="UP000790709"/>
    </source>
</evidence>
<protein>
    <submittedName>
        <fullName evidence="1">Uncharacterized protein</fullName>
    </submittedName>
</protein>
<organism evidence="1 2">
    <name type="scientific">Leucogyrophana mollusca</name>
    <dbReference type="NCBI Taxonomy" id="85980"/>
    <lineage>
        <taxon>Eukaryota</taxon>
        <taxon>Fungi</taxon>
        <taxon>Dikarya</taxon>
        <taxon>Basidiomycota</taxon>
        <taxon>Agaricomycotina</taxon>
        <taxon>Agaricomycetes</taxon>
        <taxon>Agaricomycetidae</taxon>
        <taxon>Boletales</taxon>
        <taxon>Boletales incertae sedis</taxon>
        <taxon>Leucogyrophana</taxon>
    </lineage>
</organism>
<gene>
    <name evidence="1" type="ORF">BV22DRAFT_589012</name>
</gene>
<sequence>MAERSLGACLKTQVWLGNPTARPLWVPEPVPRMFPPQWIGGYYSFSYALCQNVTSLQTSCLSRLMELTMVSIYQPRGVPSCPVLGPPCAKAPCLPSSIHHIGLSPITGLFRGKAYHDLLLTDAAALVSVTLFQSLQISLVCYMVHTQGVAAYTRPSLPNVLVYFKQNFDTSRW</sequence>
<dbReference type="Proteomes" id="UP000790709">
    <property type="component" value="Unassembled WGS sequence"/>
</dbReference>
<comment type="caution">
    <text evidence="1">The sequence shown here is derived from an EMBL/GenBank/DDBJ whole genome shotgun (WGS) entry which is preliminary data.</text>
</comment>
<keyword evidence="2" id="KW-1185">Reference proteome</keyword>
<accession>A0ACB8BCB6</accession>
<proteinExistence type="predicted"/>
<reference evidence="1" key="1">
    <citation type="journal article" date="2021" name="New Phytol.">
        <title>Evolutionary innovations through gain and loss of genes in the ectomycorrhizal Boletales.</title>
        <authorList>
            <person name="Wu G."/>
            <person name="Miyauchi S."/>
            <person name="Morin E."/>
            <person name="Kuo A."/>
            <person name="Drula E."/>
            <person name="Varga T."/>
            <person name="Kohler A."/>
            <person name="Feng B."/>
            <person name="Cao Y."/>
            <person name="Lipzen A."/>
            <person name="Daum C."/>
            <person name="Hundley H."/>
            <person name="Pangilinan J."/>
            <person name="Johnson J."/>
            <person name="Barry K."/>
            <person name="LaButti K."/>
            <person name="Ng V."/>
            <person name="Ahrendt S."/>
            <person name="Min B."/>
            <person name="Choi I.G."/>
            <person name="Park H."/>
            <person name="Plett J.M."/>
            <person name="Magnuson J."/>
            <person name="Spatafora J.W."/>
            <person name="Nagy L.G."/>
            <person name="Henrissat B."/>
            <person name="Grigoriev I.V."/>
            <person name="Yang Z.L."/>
            <person name="Xu J."/>
            <person name="Martin F.M."/>
        </authorList>
    </citation>
    <scope>NUCLEOTIDE SEQUENCE</scope>
    <source>
        <strain evidence="1">KUC20120723A-06</strain>
    </source>
</reference>